<proteinExistence type="predicted"/>
<sequence>MSPTRLFFTGNPGETVTELVTLHNSSNKDYVLSVNYKDWKRELDGNKVYFESGTLKNSNASWLSTLENTVSVAAGATMEVLVAMQVPEEASTSEVTNSMLFFTQLPTQEDKTTSSSTGLGIITLFEFGLHVYYTPAGNKLKSLEITNIEEIVDAASKKAAISITNDGNVVNDATVEFELINTDTGEEIKLDPISISMMPDTHQVVEFILPENLAGNYLGVTIIKMAGTSDMRVGEKNFSF</sequence>
<accession>A0A918MIU5</accession>
<reference evidence="1" key="1">
    <citation type="journal article" date="2014" name="Int. J. Syst. Evol. Microbiol.">
        <title>Complete genome sequence of Corynebacterium casei LMG S-19264T (=DSM 44701T), isolated from a smear-ripened cheese.</title>
        <authorList>
            <consortium name="US DOE Joint Genome Institute (JGI-PGF)"/>
            <person name="Walter F."/>
            <person name="Albersmeier A."/>
            <person name="Kalinowski J."/>
            <person name="Ruckert C."/>
        </authorList>
    </citation>
    <scope>NUCLEOTIDE SEQUENCE</scope>
    <source>
        <strain evidence="1">KCTC 12113</strain>
    </source>
</reference>
<dbReference type="AlphaFoldDB" id="A0A918MIU5"/>
<evidence type="ECO:0008006" key="3">
    <source>
        <dbReference type="Google" id="ProtNLM"/>
    </source>
</evidence>
<dbReference type="EMBL" id="BMWP01000007">
    <property type="protein sequence ID" value="GGW30213.1"/>
    <property type="molecule type" value="Genomic_DNA"/>
</dbReference>
<gene>
    <name evidence="1" type="ORF">GCM10007383_14370</name>
</gene>
<protein>
    <recommendedName>
        <fullName evidence="3">DUF916 domain-containing protein</fullName>
    </recommendedName>
</protein>
<keyword evidence="2" id="KW-1185">Reference proteome</keyword>
<reference evidence="1" key="2">
    <citation type="submission" date="2020-09" db="EMBL/GenBank/DDBJ databases">
        <authorList>
            <person name="Sun Q."/>
            <person name="Kim S."/>
        </authorList>
    </citation>
    <scope>NUCLEOTIDE SEQUENCE</scope>
    <source>
        <strain evidence="1">KCTC 12113</strain>
    </source>
</reference>
<dbReference type="Proteomes" id="UP000634668">
    <property type="component" value="Unassembled WGS sequence"/>
</dbReference>
<evidence type="ECO:0000313" key="1">
    <source>
        <dbReference type="EMBL" id="GGW30213.1"/>
    </source>
</evidence>
<comment type="caution">
    <text evidence="1">The sequence shown here is derived from an EMBL/GenBank/DDBJ whole genome shotgun (WGS) entry which is preliminary data.</text>
</comment>
<organism evidence="1 2">
    <name type="scientific">Arenibacter certesii</name>
    <dbReference type="NCBI Taxonomy" id="228955"/>
    <lineage>
        <taxon>Bacteria</taxon>
        <taxon>Pseudomonadati</taxon>
        <taxon>Bacteroidota</taxon>
        <taxon>Flavobacteriia</taxon>
        <taxon>Flavobacteriales</taxon>
        <taxon>Flavobacteriaceae</taxon>
        <taxon>Arenibacter</taxon>
    </lineage>
</organism>
<evidence type="ECO:0000313" key="2">
    <source>
        <dbReference type="Proteomes" id="UP000634668"/>
    </source>
</evidence>
<name>A0A918MIU5_9FLAO</name>